<comment type="cofactor">
    <cofactor evidence="1">
        <name>pyridoxal 5'-phosphate</name>
        <dbReference type="ChEBI" id="CHEBI:597326"/>
    </cofactor>
</comment>
<dbReference type="InterPro" id="IPR015421">
    <property type="entry name" value="PyrdxlP-dep_Trfase_major"/>
</dbReference>
<dbReference type="Gene3D" id="3.40.640.10">
    <property type="entry name" value="Type I PLP-dependent aspartate aminotransferase-like (Major domain)"/>
    <property type="match status" value="1"/>
</dbReference>
<dbReference type="EMBL" id="CAFABG010000007">
    <property type="protein sequence ID" value="CAB4820913.1"/>
    <property type="molecule type" value="Genomic_DNA"/>
</dbReference>
<evidence type="ECO:0000256" key="1">
    <source>
        <dbReference type="ARBA" id="ARBA00001933"/>
    </source>
</evidence>
<accession>A0A6J7XR51</accession>
<evidence type="ECO:0000313" key="3">
    <source>
        <dbReference type="EMBL" id="CAB4820913.1"/>
    </source>
</evidence>
<dbReference type="PANTHER" id="PTHR32328">
    <property type="entry name" value="L-SERYL-TRNA(SEC) SELENIUM TRANSFERASE"/>
    <property type="match status" value="1"/>
</dbReference>
<sequence>MQLMEFVKVGEQVLVAKFRVKVSVYSQLRIEPIINGVGPATRLGGLALSHNVWKAMQESNEHSYRMEELHESAGNLIAQIIGAPASLVTSGASASLTLSAAACIAGFDRQMLIELPFPKTTRVEILVQRVHQDPYDHALSAAGARMRAFGDSQGSTAGQLIAAIDPQVCALLWRESADQGALDLATCSKIAHEHGISVIVDGALFIPPLNRLKKYLDQGADFIAISGGKGFRGPHTSGLLVASPANIKIAMLHHLDLDERSSTWSYHIEEDKFAQLPSNGIGRAMKVGREQIFGVVAAIQEYVANDSYDIGDNEISECKSLLNQAGIVQSEEVFYSPLNVTNLHIHAPRGLTADEFYIKLATGRPRIILGQEMSERGILTLNPMSLSKGQGYVIGTQINAIATES</sequence>
<dbReference type="InterPro" id="IPR015424">
    <property type="entry name" value="PyrdxlP-dep_Trfase"/>
</dbReference>
<reference evidence="4" key="1">
    <citation type="submission" date="2020-05" db="EMBL/GenBank/DDBJ databases">
        <authorList>
            <person name="Chiriac C."/>
            <person name="Salcher M."/>
            <person name="Ghai R."/>
            <person name="Kavagutti S V."/>
        </authorList>
    </citation>
    <scope>NUCLEOTIDE SEQUENCE</scope>
</reference>
<protein>
    <submittedName>
        <fullName evidence="4">Unannotated protein</fullName>
    </submittedName>
</protein>
<dbReference type="GO" id="GO:0004125">
    <property type="term" value="F:L-seryl-tRNA(Sec) selenium transferase activity"/>
    <property type="evidence" value="ECO:0007669"/>
    <property type="project" value="TreeGrafter"/>
</dbReference>
<dbReference type="AlphaFoldDB" id="A0A6J7XR51"/>
<dbReference type="PANTHER" id="PTHR32328:SF0">
    <property type="entry name" value="L-SERYL-TRNA(SEC) SELENIUM TRANSFERASE"/>
    <property type="match status" value="1"/>
</dbReference>
<gene>
    <name evidence="3" type="ORF">UFOPK3181_00202</name>
    <name evidence="4" type="ORF">UFOPK3520_00014</name>
</gene>
<dbReference type="SUPFAM" id="SSF53383">
    <property type="entry name" value="PLP-dependent transferases"/>
    <property type="match status" value="1"/>
</dbReference>
<dbReference type="EMBL" id="CAFBSF010000001">
    <property type="protein sequence ID" value="CAB5238968.1"/>
    <property type="molecule type" value="Genomic_DNA"/>
</dbReference>
<evidence type="ECO:0000313" key="4">
    <source>
        <dbReference type="EMBL" id="CAB5238968.1"/>
    </source>
</evidence>
<name>A0A6J7XR51_9ZZZZ</name>
<organism evidence="4">
    <name type="scientific">freshwater metagenome</name>
    <dbReference type="NCBI Taxonomy" id="449393"/>
    <lineage>
        <taxon>unclassified sequences</taxon>
        <taxon>metagenomes</taxon>
        <taxon>ecological metagenomes</taxon>
    </lineage>
</organism>
<proteinExistence type="predicted"/>
<keyword evidence="2" id="KW-0663">Pyridoxal phosphate</keyword>
<evidence type="ECO:0000256" key="2">
    <source>
        <dbReference type="ARBA" id="ARBA00022898"/>
    </source>
</evidence>